<dbReference type="CDD" id="cd09272">
    <property type="entry name" value="RNase_HI_RT_Ty1"/>
    <property type="match status" value="1"/>
</dbReference>
<keyword evidence="2" id="KW-1185">Reference proteome</keyword>
<dbReference type="Proteomes" id="UP001234989">
    <property type="component" value="Chromosome 5"/>
</dbReference>
<evidence type="ECO:0000313" key="2">
    <source>
        <dbReference type="Proteomes" id="UP001234989"/>
    </source>
</evidence>
<reference evidence="1" key="1">
    <citation type="submission" date="2023-08" db="EMBL/GenBank/DDBJ databases">
        <title>A de novo genome assembly of Solanum verrucosum Schlechtendal, a Mexican diploid species geographically isolated from the other diploid A-genome species in potato relatives.</title>
        <authorList>
            <person name="Hosaka K."/>
        </authorList>
    </citation>
    <scope>NUCLEOTIDE SEQUENCE</scope>
    <source>
        <tissue evidence="1">Young leaves</tissue>
    </source>
</reference>
<dbReference type="PANTHER" id="PTHR11439">
    <property type="entry name" value="GAG-POL-RELATED RETROTRANSPOSON"/>
    <property type="match status" value="1"/>
</dbReference>
<gene>
    <name evidence="1" type="ORF">MTR67_021672</name>
</gene>
<name>A0AAF0QQF7_SOLVR</name>
<sequence length="205" mass="23208">MLWLKRFLEELRRPASFPMKLYCDNKAAISIAHNPVQHDRTKHVEVDRHFIKEMIEEGSVCIPFVPTTEQVADIFTKGLFRITFESSGDEILSNITIYCQIANTYVSERLEEEVVPRVGLLFDPKGKDITALVLLYKHVNSTRADSGTVLYVHAVKVLTFDSCKKGKLLSDTKGQPDSEMICKWSCTALANVVILESLGNIEFIK</sequence>
<dbReference type="PANTHER" id="PTHR11439:SF440">
    <property type="entry name" value="INTEGRASE CATALYTIC DOMAIN-CONTAINING PROTEIN"/>
    <property type="match status" value="1"/>
</dbReference>
<organism evidence="1 2">
    <name type="scientific">Solanum verrucosum</name>
    <dbReference type="NCBI Taxonomy" id="315347"/>
    <lineage>
        <taxon>Eukaryota</taxon>
        <taxon>Viridiplantae</taxon>
        <taxon>Streptophyta</taxon>
        <taxon>Embryophyta</taxon>
        <taxon>Tracheophyta</taxon>
        <taxon>Spermatophyta</taxon>
        <taxon>Magnoliopsida</taxon>
        <taxon>eudicotyledons</taxon>
        <taxon>Gunneridae</taxon>
        <taxon>Pentapetalae</taxon>
        <taxon>asterids</taxon>
        <taxon>lamiids</taxon>
        <taxon>Solanales</taxon>
        <taxon>Solanaceae</taxon>
        <taxon>Solanoideae</taxon>
        <taxon>Solaneae</taxon>
        <taxon>Solanum</taxon>
    </lineage>
</organism>
<accession>A0AAF0QQF7</accession>
<dbReference type="AlphaFoldDB" id="A0AAF0QQF7"/>
<protein>
    <submittedName>
        <fullName evidence="1">Uncharacterized protein</fullName>
    </submittedName>
</protein>
<dbReference type="EMBL" id="CP133616">
    <property type="protein sequence ID" value="WMV28287.1"/>
    <property type="molecule type" value="Genomic_DNA"/>
</dbReference>
<proteinExistence type="predicted"/>
<evidence type="ECO:0000313" key="1">
    <source>
        <dbReference type="EMBL" id="WMV28287.1"/>
    </source>
</evidence>